<protein>
    <recommendedName>
        <fullName evidence="1">Stage 0 sporulation protein A homolog</fullName>
    </recommendedName>
</protein>
<dbReference type="PANTHER" id="PTHR45228">
    <property type="entry name" value="CYCLIC DI-GMP PHOSPHODIESTERASE TM_0186-RELATED"/>
    <property type="match status" value="1"/>
</dbReference>
<sequence>MTSFAEQQKVLIVDDTPENIYILMEILGDRYDVSVAINGEKALKIVAMEPSIDLILLDIMMPEMDGYEVCAKLKANLKTANIPVIFVTALTADENEAIGLELGAVDYITKPFNPALVRARVKNHLEVKNYRDKLEEMVREKTSELMITRDVTIETLGSLAEYRDPETGCHIKRTTHYVRLLAEKLQHHPSFKSFLSEEMIEHLWKSAPLHDVGKVGVPDSILLKPGKLTPEEFTEMQNHAVHGRDVLTDSSLRLGPNSFLKIAQEMAYTHHEKWDGSGYPQGLKGAEIPVSGRLMAVADVYDALITRRVYKPALSHHQAVDIIREGRGTTFDPEIVDLFLQFEDDFRRIALEFADFTDEGEMLKKC</sequence>
<gene>
    <name evidence="6" type="ORF">E4K67_05620</name>
</gene>
<evidence type="ECO:0000313" key="7">
    <source>
        <dbReference type="Proteomes" id="UP000298460"/>
    </source>
</evidence>
<evidence type="ECO:0000256" key="3">
    <source>
        <dbReference type="PROSITE-ProRule" id="PRU00169"/>
    </source>
</evidence>
<dbReference type="Gene3D" id="1.10.3210.10">
    <property type="entry name" value="Hypothetical protein af1432"/>
    <property type="match status" value="1"/>
</dbReference>
<dbReference type="SUPFAM" id="SSF52172">
    <property type="entry name" value="CheY-like"/>
    <property type="match status" value="1"/>
</dbReference>
<keyword evidence="7" id="KW-1185">Reference proteome</keyword>
<dbReference type="EMBL" id="SPQQ01000002">
    <property type="protein sequence ID" value="TGE38950.1"/>
    <property type="molecule type" value="Genomic_DNA"/>
</dbReference>
<comment type="function">
    <text evidence="2">May play the central regulatory role in sporulation. It may be an element of the effector pathway responsible for the activation of sporulation genes in response to nutritional stress. Spo0A may act in concert with spo0H (a sigma factor) to control the expression of some genes that are critical to the sporulation process.</text>
</comment>
<proteinExistence type="predicted"/>
<dbReference type="Pfam" id="PF13487">
    <property type="entry name" value="HD_5"/>
    <property type="match status" value="1"/>
</dbReference>
<organism evidence="6 7">
    <name type="scientific">Desulfosporosinus fructosivorans</name>
    <dbReference type="NCBI Taxonomy" id="2018669"/>
    <lineage>
        <taxon>Bacteria</taxon>
        <taxon>Bacillati</taxon>
        <taxon>Bacillota</taxon>
        <taxon>Clostridia</taxon>
        <taxon>Eubacteriales</taxon>
        <taxon>Desulfitobacteriaceae</taxon>
        <taxon>Desulfosporosinus</taxon>
    </lineage>
</organism>
<dbReference type="CDD" id="cd00077">
    <property type="entry name" value="HDc"/>
    <property type="match status" value="1"/>
</dbReference>
<feature type="modified residue" description="4-aspartylphosphate" evidence="3">
    <location>
        <position position="58"/>
    </location>
</feature>
<dbReference type="Gene3D" id="3.40.50.2300">
    <property type="match status" value="1"/>
</dbReference>
<dbReference type="InterPro" id="IPR001789">
    <property type="entry name" value="Sig_transdc_resp-reg_receiver"/>
</dbReference>
<feature type="domain" description="Response regulatory" evidence="4">
    <location>
        <begin position="9"/>
        <end position="125"/>
    </location>
</feature>
<evidence type="ECO:0000259" key="4">
    <source>
        <dbReference type="PROSITE" id="PS50110"/>
    </source>
</evidence>
<dbReference type="SMART" id="SM00448">
    <property type="entry name" value="REC"/>
    <property type="match status" value="1"/>
</dbReference>
<dbReference type="SMART" id="SM00471">
    <property type="entry name" value="HDc"/>
    <property type="match status" value="1"/>
</dbReference>
<evidence type="ECO:0000259" key="5">
    <source>
        <dbReference type="PROSITE" id="PS51832"/>
    </source>
</evidence>
<dbReference type="InterPro" id="IPR003607">
    <property type="entry name" value="HD/PDEase_dom"/>
</dbReference>
<evidence type="ECO:0000256" key="1">
    <source>
        <dbReference type="ARBA" id="ARBA00018672"/>
    </source>
</evidence>
<dbReference type="AlphaFoldDB" id="A0A4Z0R821"/>
<dbReference type="InterPro" id="IPR037522">
    <property type="entry name" value="HD_GYP_dom"/>
</dbReference>
<dbReference type="RefSeq" id="WP_135545445.1">
    <property type="nucleotide sequence ID" value="NZ_SPQQ01000002.1"/>
</dbReference>
<evidence type="ECO:0000256" key="2">
    <source>
        <dbReference type="ARBA" id="ARBA00024867"/>
    </source>
</evidence>
<dbReference type="Pfam" id="PF00072">
    <property type="entry name" value="Response_reg"/>
    <property type="match status" value="1"/>
</dbReference>
<dbReference type="Proteomes" id="UP000298460">
    <property type="component" value="Unassembled WGS sequence"/>
</dbReference>
<dbReference type="InterPro" id="IPR011006">
    <property type="entry name" value="CheY-like_superfamily"/>
</dbReference>
<reference evidence="6 7" key="1">
    <citation type="submission" date="2019-03" db="EMBL/GenBank/DDBJ databases">
        <title>Draft Genome Sequence of Desulfosporosinus fructosivorans Strain 63.6F, Isolated from Marine Sediment in the Baltic Sea.</title>
        <authorList>
            <person name="Hausmann B."/>
            <person name="Vandieken V."/>
            <person name="Pjevac P."/>
            <person name="Schreck K."/>
            <person name="Herbold C.W."/>
            <person name="Loy A."/>
        </authorList>
    </citation>
    <scope>NUCLEOTIDE SEQUENCE [LARGE SCALE GENOMIC DNA]</scope>
    <source>
        <strain evidence="6 7">63.6F</strain>
    </source>
</reference>
<dbReference type="PROSITE" id="PS50110">
    <property type="entry name" value="RESPONSE_REGULATORY"/>
    <property type="match status" value="1"/>
</dbReference>
<dbReference type="PROSITE" id="PS51832">
    <property type="entry name" value="HD_GYP"/>
    <property type="match status" value="1"/>
</dbReference>
<dbReference type="PANTHER" id="PTHR45228:SF5">
    <property type="entry name" value="CYCLIC DI-GMP PHOSPHODIESTERASE VC_1348-RELATED"/>
    <property type="match status" value="1"/>
</dbReference>
<evidence type="ECO:0000313" key="6">
    <source>
        <dbReference type="EMBL" id="TGE38950.1"/>
    </source>
</evidence>
<dbReference type="SUPFAM" id="SSF109604">
    <property type="entry name" value="HD-domain/PDEase-like"/>
    <property type="match status" value="1"/>
</dbReference>
<dbReference type="GO" id="GO:0000160">
    <property type="term" value="P:phosphorelay signal transduction system"/>
    <property type="evidence" value="ECO:0007669"/>
    <property type="project" value="InterPro"/>
</dbReference>
<dbReference type="OrthoDB" id="9798833at2"/>
<dbReference type="InterPro" id="IPR052020">
    <property type="entry name" value="Cyclic_di-GMP/3'3'-cGAMP_PDE"/>
</dbReference>
<name>A0A4Z0R821_9FIRM</name>
<feature type="domain" description="HD-GYP" evidence="5">
    <location>
        <begin position="145"/>
        <end position="355"/>
    </location>
</feature>
<accession>A0A4Z0R821</accession>
<comment type="caution">
    <text evidence="6">The sequence shown here is derived from an EMBL/GenBank/DDBJ whole genome shotgun (WGS) entry which is preliminary data.</text>
</comment>
<dbReference type="CDD" id="cd19920">
    <property type="entry name" value="REC_PA4781-like"/>
    <property type="match status" value="1"/>
</dbReference>
<keyword evidence="3" id="KW-0597">Phosphoprotein</keyword>